<keyword evidence="7" id="KW-0812">Transmembrane</keyword>
<dbReference type="GO" id="GO:0004222">
    <property type="term" value="F:metalloendopeptidase activity"/>
    <property type="evidence" value="ECO:0007669"/>
    <property type="project" value="InterPro"/>
</dbReference>
<dbReference type="Proteomes" id="UP000003635">
    <property type="component" value="Unassembled WGS sequence"/>
</dbReference>
<protein>
    <recommendedName>
        <fullName evidence="8">Peptidase M48 domain-containing protein</fullName>
    </recommendedName>
</protein>
<evidence type="ECO:0000256" key="1">
    <source>
        <dbReference type="ARBA" id="ARBA00022670"/>
    </source>
</evidence>
<gene>
    <name evidence="9" type="ORF">OG2516_08608</name>
</gene>
<dbReference type="EMBL" id="AAOT01000046">
    <property type="protein sequence ID" value="EAR49802.1"/>
    <property type="molecule type" value="Genomic_DNA"/>
</dbReference>
<comment type="cofactor">
    <cofactor evidence="6">
        <name>Zn(2+)</name>
        <dbReference type="ChEBI" id="CHEBI:29105"/>
    </cofactor>
    <text evidence="6">Binds 1 zinc ion per subunit.</text>
</comment>
<dbReference type="OrthoDB" id="9810445at2"/>
<evidence type="ECO:0000256" key="2">
    <source>
        <dbReference type="ARBA" id="ARBA00022723"/>
    </source>
</evidence>
<evidence type="ECO:0000256" key="7">
    <source>
        <dbReference type="SAM" id="Phobius"/>
    </source>
</evidence>
<evidence type="ECO:0000259" key="8">
    <source>
        <dbReference type="Pfam" id="PF01435"/>
    </source>
</evidence>
<feature type="transmembrane region" description="Helical" evidence="7">
    <location>
        <begin position="260"/>
        <end position="283"/>
    </location>
</feature>
<feature type="transmembrane region" description="Helical" evidence="7">
    <location>
        <begin position="114"/>
        <end position="137"/>
    </location>
</feature>
<keyword evidence="1 6" id="KW-0645">Protease</keyword>
<sequence>MSRTPGTVIAVGRTPPRFRGHGIYLDGTSAAARATALSFDDATGELVLEDVGARWPYDEIRRLRDQAGGDQAVLRLADDPVRRLVLSAADDIRLVRSRARRLDRAPRVRGRGRLAAWGVAAVASVALIVLVLVPALADRLAAFLPPGGERALGEATYEQIRNALGDDMMPLEVCDAPEGRAALAALEARLTEGAGLEVPLTVHVLDHEMANAFALPGGHIVFFRGLIEEAARPEEVAAVFAHEIGHVAARDPTRIALRSAGSIGVIGLLLGDFAGGALVLVLTNQLIRADYTREAEAAADAFAHRRLLAADLPPDGVATFFERLLDETGAPEPHSFARHLSSHPAMGDRIAAARAATPEGRVFSPALDADQWAALQAICRR</sequence>
<dbReference type="CDD" id="cd07332">
    <property type="entry name" value="M48C_Oma1_like"/>
    <property type="match status" value="1"/>
</dbReference>
<dbReference type="InterPro" id="IPR001915">
    <property type="entry name" value="Peptidase_M48"/>
</dbReference>
<dbReference type="Pfam" id="PF01435">
    <property type="entry name" value="Peptidase_M48"/>
    <property type="match status" value="1"/>
</dbReference>
<dbReference type="STRING" id="314256.OG2516_08608"/>
<keyword evidence="7" id="KW-1133">Transmembrane helix</keyword>
<evidence type="ECO:0000313" key="10">
    <source>
        <dbReference type="Proteomes" id="UP000003635"/>
    </source>
</evidence>
<name>Q2CAX4_OCEGH</name>
<comment type="caution">
    <text evidence="9">The sequence shown here is derived from an EMBL/GenBank/DDBJ whole genome shotgun (WGS) entry which is preliminary data.</text>
</comment>
<accession>Q2CAX4</accession>
<dbReference type="HOGENOM" id="CLU_029002_0_0_5"/>
<comment type="similarity">
    <text evidence="6">Belongs to the peptidase M48 family.</text>
</comment>
<keyword evidence="10" id="KW-1185">Reference proteome</keyword>
<dbReference type="InterPro" id="IPR051156">
    <property type="entry name" value="Mito/Outer_Membr_Metalloprot"/>
</dbReference>
<feature type="domain" description="Peptidase M48" evidence="8">
    <location>
        <begin position="190"/>
        <end position="355"/>
    </location>
</feature>
<evidence type="ECO:0000256" key="5">
    <source>
        <dbReference type="ARBA" id="ARBA00023049"/>
    </source>
</evidence>
<keyword evidence="2" id="KW-0479">Metal-binding</keyword>
<dbReference type="AlphaFoldDB" id="Q2CAX4"/>
<organism evidence="9 10">
    <name type="scientific">Oceanicola granulosus (strain ATCC BAA-861 / DSM 15982 / KCTC 12143 / HTCC2516)</name>
    <dbReference type="NCBI Taxonomy" id="314256"/>
    <lineage>
        <taxon>Bacteria</taxon>
        <taxon>Pseudomonadati</taxon>
        <taxon>Pseudomonadota</taxon>
        <taxon>Alphaproteobacteria</taxon>
        <taxon>Rhodobacterales</taxon>
        <taxon>Roseobacteraceae</taxon>
        <taxon>Oceanicola</taxon>
    </lineage>
</organism>
<dbReference type="RefSeq" id="WP_007255243.1">
    <property type="nucleotide sequence ID" value="NZ_CH724107.1"/>
</dbReference>
<dbReference type="eggNOG" id="COG0501">
    <property type="taxonomic scope" value="Bacteria"/>
</dbReference>
<evidence type="ECO:0000256" key="6">
    <source>
        <dbReference type="RuleBase" id="RU003983"/>
    </source>
</evidence>
<keyword evidence="3 6" id="KW-0378">Hydrolase</keyword>
<dbReference type="Gene3D" id="3.30.2010.10">
    <property type="entry name" value="Metalloproteases ('zincins'), catalytic domain"/>
    <property type="match status" value="1"/>
</dbReference>
<dbReference type="PANTHER" id="PTHR22726:SF1">
    <property type="entry name" value="METALLOENDOPEPTIDASE OMA1, MITOCHONDRIAL"/>
    <property type="match status" value="1"/>
</dbReference>
<evidence type="ECO:0000256" key="4">
    <source>
        <dbReference type="ARBA" id="ARBA00022833"/>
    </source>
</evidence>
<evidence type="ECO:0000313" key="9">
    <source>
        <dbReference type="EMBL" id="EAR49802.1"/>
    </source>
</evidence>
<evidence type="ECO:0000256" key="3">
    <source>
        <dbReference type="ARBA" id="ARBA00022801"/>
    </source>
</evidence>
<dbReference type="PANTHER" id="PTHR22726">
    <property type="entry name" value="METALLOENDOPEPTIDASE OMA1"/>
    <property type="match status" value="1"/>
</dbReference>
<keyword evidence="7" id="KW-0472">Membrane</keyword>
<dbReference type="GO" id="GO:0016020">
    <property type="term" value="C:membrane"/>
    <property type="evidence" value="ECO:0007669"/>
    <property type="project" value="TreeGrafter"/>
</dbReference>
<reference evidence="9 10" key="1">
    <citation type="journal article" date="2010" name="J. Bacteriol.">
        <title>Genome sequences of Oceanicola granulosus HTCC2516(T) and Oceanicola batsensis HTCC2597(TDelta).</title>
        <authorList>
            <person name="Thrash J.C."/>
            <person name="Cho J.C."/>
            <person name="Vergin K.L."/>
            <person name="Giovannoni S.J."/>
        </authorList>
    </citation>
    <scope>NUCLEOTIDE SEQUENCE [LARGE SCALE GENOMIC DNA]</scope>
    <source>
        <strain evidence="10">ATCC BAA-861 / DSM 15982 / KCTC 12143 / HTCC2516</strain>
    </source>
</reference>
<keyword evidence="4 6" id="KW-0862">Zinc</keyword>
<proteinExistence type="inferred from homology"/>
<dbReference type="GO" id="GO:0051603">
    <property type="term" value="P:proteolysis involved in protein catabolic process"/>
    <property type="evidence" value="ECO:0007669"/>
    <property type="project" value="TreeGrafter"/>
</dbReference>
<dbReference type="GO" id="GO:0046872">
    <property type="term" value="F:metal ion binding"/>
    <property type="evidence" value="ECO:0007669"/>
    <property type="project" value="UniProtKB-KW"/>
</dbReference>
<keyword evidence="5 6" id="KW-0482">Metalloprotease</keyword>